<dbReference type="FunFam" id="1.25.40.90:FF:000006">
    <property type="entry name" value="Clathrin interactor 1"/>
    <property type="match status" value="1"/>
</dbReference>
<keyword evidence="4" id="KW-1185">Reference proteome</keyword>
<protein>
    <recommendedName>
        <fullName evidence="2">ENTH domain-containing protein</fullName>
    </recommendedName>
</protein>
<feature type="region of interest" description="Disordered" evidence="1">
    <location>
        <begin position="149"/>
        <end position="190"/>
    </location>
</feature>
<reference evidence="3 4" key="1">
    <citation type="submission" date="2024-06" db="EMBL/GenBank/DDBJ databases">
        <authorList>
            <person name="Pan Q."/>
            <person name="Wen M."/>
            <person name="Jouanno E."/>
            <person name="Zahm M."/>
            <person name="Klopp C."/>
            <person name="Cabau C."/>
            <person name="Louis A."/>
            <person name="Berthelot C."/>
            <person name="Parey E."/>
            <person name="Roest Crollius H."/>
            <person name="Montfort J."/>
            <person name="Robinson-Rechavi M."/>
            <person name="Bouchez O."/>
            <person name="Lampietro C."/>
            <person name="Lopez Roques C."/>
            <person name="Donnadieu C."/>
            <person name="Postlethwait J."/>
            <person name="Bobe J."/>
            <person name="Verreycken H."/>
            <person name="Guiguen Y."/>
        </authorList>
    </citation>
    <scope>NUCLEOTIDE SEQUENCE [LARGE SCALE GENOMIC DNA]</scope>
    <source>
        <strain evidence="3">Up_M1</strain>
        <tissue evidence="3">Testis</tissue>
    </source>
</reference>
<dbReference type="InterPro" id="IPR008942">
    <property type="entry name" value="ENTH_VHS"/>
</dbReference>
<proteinExistence type="predicted"/>
<name>A0ABD0X9C7_UMBPY</name>
<dbReference type="InterPro" id="IPR013809">
    <property type="entry name" value="ENTH"/>
</dbReference>
<feature type="compositionally biased region" description="Pro residues" evidence="1">
    <location>
        <begin position="403"/>
        <end position="417"/>
    </location>
</feature>
<accession>A0ABD0X9C7</accession>
<sequence length="417" mass="45569">MLSMWKVRELVDKATNVVMNYSEIESKVREATNDDPWGPSGQLMGEIAKSTFMYEQFPEVMNMLWTRMLKDNKKNWRRVYKALLLLAYLIRNGSERVVTSAREHIYDLRALENYHFLDENGKDQGINVRQKVKEMVEFVQDDDRLREERKKAKKNKDKYIGVSSESNGGMGGGAFTNNTPGEIFDSDSKGKWDEDWDKNKGVFPFSEKLGEISDKIGSTIDDTINKFRKKERDESPDRTSDTEEDKASRNGPALSGVEFKDEEETVTTKSIQITQATETTTTTRKRGGFTSKTVDLGAAAHYTGNGGGSDGDKVKLPVSQPSSSGLADLLMEDSASRQAAPAGGTSDLIGGFADFSSSAASASLPSSGGHSGNAEFGDWNAFSTPVASTPPAQPIVDLFGSLQPPPASSATPAPPLS</sequence>
<feature type="compositionally biased region" description="Low complexity" evidence="1">
    <location>
        <begin position="350"/>
        <end position="368"/>
    </location>
</feature>
<evidence type="ECO:0000256" key="1">
    <source>
        <dbReference type="SAM" id="MobiDB-lite"/>
    </source>
</evidence>
<dbReference type="PANTHER" id="PTHR12276">
    <property type="entry name" value="EPSIN/ENT-RELATED"/>
    <property type="match status" value="1"/>
</dbReference>
<gene>
    <name evidence="3" type="ORF">UPYG_G00126190</name>
</gene>
<dbReference type="PROSITE" id="PS50942">
    <property type="entry name" value="ENTH"/>
    <property type="match status" value="1"/>
</dbReference>
<evidence type="ECO:0000313" key="3">
    <source>
        <dbReference type="EMBL" id="KAL0994714.1"/>
    </source>
</evidence>
<organism evidence="3 4">
    <name type="scientific">Umbra pygmaea</name>
    <name type="common">Eastern mudminnow</name>
    <dbReference type="NCBI Taxonomy" id="75934"/>
    <lineage>
        <taxon>Eukaryota</taxon>
        <taxon>Metazoa</taxon>
        <taxon>Chordata</taxon>
        <taxon>Craniata</taxon>
        <taxon>Vertebrata</taxon>
        <taxon>Euteleostomi</taxon>
        <taxon>Actinopterygii</taxon>
        <taxon>Neopterygii</taxon>
        <taxon>Teleostei</taxon>
        <taxon>Protacanthopterygii</taxon>
        <taxon>Esociformes</taxon>
        <taxon>Umbridae</taxon>
        <taxon>Umbra</taxon>
    </lineage>
</organism>
<dbReference type="EMBL" id="JAGEUA010000003">
    <property type="protein sequence ID" value="KAL0994714.1"/>
    <property type="molecule type" value="Genomic_DNA"/>
</dbReference>
<evidence type="ECO:0000259" key="2">
    <source>
        <dbReference type="PROSITE" id="PS50942"/>
    </source>
</evidence>
<evidence type="ECO:0000313" key="4">
    <source>
        <dbReference type="Proteomes" id="UP001557470"/>
    </source>
</evidence>
<dbReference type="SUPFAM" id="SSF48464">
    <property type="entry name" value="ENTH/VHS domain"/>
    <property type="match status" value="1"/>
</dbReference>
<feature type="region of interest" description="Disordered" evidence="1">
    <location>
        <begin position="226"/>
        <end position="417"/>
    </location>
</feature>
<dbReference type="Proteomes" id="UP001557470">
    <property type="component" value="Unassembled WGS sequence"/>
</dbReference>
<dbReference type="CDD" id="cd16989">
    <property type="entry name" value="ENTH_EpsinR"/>
    <property type="match status" value="1"/>
</dbReference>
<dbReference type="PANTHER" id="PTHR12276:SF122">
    <property type="entry name" value="CLATHRIN INTERACTOR 1-LIKE ISOFORM X1"/>
    <property type="match status" value="1"/>
</dbReference>
<feature type="domain" description="ENTH" evidence="2">
    <location>
        <begin position="16"/>
        <end position="149"/>
    </location>
</feature>
<dbReference type="Gene3D" id="1.25.40.90">
    <property type="match status" value="1"/>
</dbReference>
<dbReference type="AlphaFoldDB" id="A0ABD0X9C7"/>
<dbReference type="GO" id="GO:0005737">
    <property type="term" value="C:cytoplasm"/>
    <property type="evidence" value="ECO:0007669"/>
    <property type="project" value="UniProtKB-ARBA"/>
</dbReference>
<feature type="compositionally biased region" description="Low complexity" evidence="1">
    <location>
        <begin position="270"/>
        <end position="293"/>
    </location>
</feature>
<feature type="compositionally biased region" description="Basic and acidic residues" evidence="1">
    <location>
        <begin position="230"/>
        <end position="248"/>
    </location>
</feature>
<dbReference type="SMART" id="SM00273">
    <property type="entry name" value="ENTH"/>
    <property type="match status" value="1"/>
</dbReference>
<comment type="caution">
    <text evidence="3">The sequence shown here is derived from an EMBL/GenBank/DDBJ whole genome shotgun (WGS) entry which is preliminary data.</text>
</comment>
<dbReference type="Pfam" id="PF01417">
    <property type="entry name" value="ENTH"/>
    <property type="match status" value="1"/>
</dbReference>